<protein>
    <submittedName>
        <fullName evidence="1">Uncharacterized protein</fullName>
    </submittedName>
</protein>
<keyword evidence="2" id="KW-1185">Reference proteome</keyword>
<evidence type="ECO:0000313" key="1">
    <source>
        <dbReference type="EMBL" id="MCX2723971.1"/>
    </source>
</evidence>
<proteinExistence type="predicted"/>
<evidence type="ECO:0000313" key="2">
    <source>
        <dbReference type="Proteomes" id="UP001300261"/>
    </source>
</evidence>
<accession>A0ABT3R4I2</accession>
<dbReference type="Proteomes" id="UP001300261">
    <property type="component" value="Unassembled WGS sequence"/>
</dbReference>
<sequence length="85" mass="9550">MTEKAERKLNVPHSSKQVRLNEIQDVLADEGYSADDRKSWLKAVLTELSSAQAESPSEDREQLIKEVRKIIDSNQSGKPLADDVL</sequence>
<name>A0ABT3R4I2_9HYPH</name>
<comment type="caution">
    <text evidence="1">The sequence shown here is derived from an EMBL/GenBank/DDBJ whole genome shotgun (WGS) entry which is preliminary data.</text>
</comment>
<gene>
    <name evidence="1" type="ORF">ON753_16580</name>
</gene>
<dbReference type="EMBL" id="JAPEVI010000003">
    <property type="protein sequence ID" value="MCX2723971.1"/>
    <property type="molecule type" value="Genomic_DNA"/>
</dbReference>
<reference evidence="1 2" key="1">
    <citation type="journal article" date="2016" name="Int. J. Syst. Evol. Microbiol.">
        <title>Labrenzia salina sp. nov., isolated from the rhizosphere of the halophyte Arthrocnemum macrostachyum.</title>
        <authorList>
            <person name="Camacho M."/>
            <person name="Redondo-Gomez S."/>
            <person name="Rodriguez-Llorente I."/>
            <person name="Rohde M."/>
            <person name="Sproer C."/>
            <person name="Schumann P."/>
            <person name="Klenk H.P."/>
            <person name="Montero-Calasanz M.D.C."/>
        </authorList>
    </citation>
    <scope>NUCLEOTIDE SEQUENCE [LARGE SCALE GENOMIC DNA]</scope>
    <source>
        <strain evidence="1 2">DSM 29163</strain>
    </source>
</reference>
<organism evidence="1 2">
    <name type="scientific">Roseibium salinum</name>
    <dbReference type="NCBI Taxonomy" id="1604349"/>
    <lineage>
        <taxon>Bacteria</taxon>
        <taxon>Pseudomonadati</taxon>
        <taxon>Pseudomonadota</taxon>
        <taxon>Alphaproteobacteria</taxon>
        <taxon>Hyphomicrobiales</taxon>
        <taxon>Stappiaceae</taxon>
        <taxon>Roseibium</taxon>
    </lineage>
</organism>
<dbReference type="RefSeq" id="WP_265963722.1">
    <property type="nucleotide sequence ID" value="NZ_JAPEVI010000003.1"/>
</dbReference>